<sequence>MKASIIFREDQNLTFTAKIPLCFFGLPFRSAIYLPDSDNLSFTFATFFRSGPSFNLSYRPNHALNPFSLALKAGIGLFGSPIDSPMTFAAEFNLPGNQPPRFFLHFRPQLGDFTLRRSVQSGIAIFNFPYRNLISQVDDDASALSRGKSIDGPETPDLGLGNPVLSSQRTDCSEVFNRVDDVFSTMEINARSTFKVGDSTAVKFRWSMWFPTSMKKDEFTAKAPLSKMPYLALGKIKIERAAASEGERESNGAGGAGEFSGMKKHLEDLWKESRWLKKNVEQLQSEIGEQKAGPTTPPVETRKKKGG</sequence>
<dbReference type="Gramene" id="MELO3C023944.2.1">
    <property type="protein sequence ID" value="MELO3C023944.2.1"/>
    <property type="gene ID" value="MELO3C023944.2"/>
</dbReference>
<protein>
    <submittedName>
        <fullName evidence="3">Uncharacterized protein LOC103500380</fullName>
    </submittedName>
</protein>
<name>A0A1S3CFN0_CUCME</name>
<evidence type="ECO:0000313" key="2">
    <source>
        <dbReference type="Proteomes" id="UP001652600"/>
    </source>
</evidence>
<dbReference type="GeneID" id="103500380"/>
<dbReference type="PANTHER" id="PTHR34285">
    <property type="entry name" value="OS08G0510800 PROTEIN"/>
    <property type="match status" value="1"/>
</dbReference>
<organism evidence="2 3">
    <name type="scientific">Cucumis melo</name>
    <name type="common">Muskmelon</name>
    <dbReference type="NCBI Taxonomy" id="3656"/>
    <lineage>
        <taxon>Eukaryota</taxon>
        <taxon>Viridiplantae</taxon>
        <taxon>Streptophyta</taxon>
        <taxon>Embryophyta</taxon>
        <taxon>Tracheophyta</taxon>
        <taxon>Spermatophyta</taxon>
        <taxon>Magnoliopsida</taxon>
        <taxon>eudicotyledons</taxon>
        <taxon>Gunneridae</taxon>
        <taxon>Pentapetalae</taxon>
        <taxon>rosids</taxon>
        <taxon>fabids</taxon>
        <taxon>Cucurbitales</taxon>
        <taxon>Cucurbitaceae</taxon>
        <taxon>Benincaseae</taxon>
        <taxon>Cucumis</taxon>
    </lineage>
</organism>
<dbReference type="eggNOG" id="ENOG502QT3I">
    <property type="taxonomic scope" value="Eukaryota"/>
</dbReference>
<proteinExistence type="predicted"/>
<evidence type="ECO:0000256" key="1">
    <source>
        <dbReference type="SAM" id="MobiDB-lite"/>
    </source>
</evidence>
<feature type="region of interest" description="Disordered" evidence="1">
    <location>
        <begin position="284"/>
        <end position="307"/>
    </location>
</feature>
<accession>A0A1S3CFN0</accession>
<dbReference type="InParanoid" id="A0A1S3CFN0"/>
<dbReference type="RefSeq" id="XP_008461888.2">
    <property type="nucleotide sequence ID" value="XM_008463666.2"/>
</dbReference>
<dbReference type="KEGG" id="cmo:103500380"/>
<dbReference type="PANTHER" id="PTHR34285:SF3">
    <property type="entry name" value="OS08G0510800 PROTEIN"/>
    <property type="match status" value="1"/>
</dbReference>
<reference evidence="3" key="1">
    <citation type="submission" date="2025-08" db="UniProtKB">
        <authorList>
            <consortium name="RefSeq"/>
        </authorList>
    </citation>
    <scope>IDENTIFICATION</scope>
    <source>
        <tissue evidence="3">Stem</tissue>
    </source>
</reference>
<dbReference type="AlphaFoldDB" id="A0A1S3CFN0"/>
<gene>
    <name evidence="3" type="primary">LOC103500380</name>
</gene>
<dbReference type="Proteomes" id="UP001652600">
    <property type="component" value="Chromosome 4"/>
</dbReference>
<evidence type="ECO:0000313" key="3">
    <source>
        <dbReference type="RefSeq" id="XP_008461888.2"/>
    </source>
</evidence>
<keyword evidence="2" id="KW-1185">Reference proteome</keyword>